<name>A0ABV6PS92_9BURK</name>
<reference evidence="2 3" key="1">
    <citation type="submission" date="2024-09" db="EMBL/GenBank/DDBJ databases">
        <authorList>
            <person name="Sun Q."/>
            <person name="Mori K."/>
        </authorList>
    </citation>
    <scope>NUCLEOTIDE SEQUENCE [LARGE SCALE GENOMIC DNA]</scope>
    <source>
        <strain evidence="2 3">NCAIM B.02336</strain>
    </source>
</reference>
<evidence type="ECO:0000313" key="2">
    <source>
        <dbReference type="EMBL" id="MFC0592714.1"/>
    </source>
</evidence>
<protein>
    <submittedName>
        <fullName evidence="2">Esterase/lipase family protein</fullName>
    </submittedName>
</protein>
<dbReference type="InterPro" id="IPR029058">
    <property type="entry name" value="AB_hydrolase_fold"/>
</dbReference>
<dbReference type="Pfam" id="PF12697">
    <property type="entry name" value="Abhydrolase_6"/>
    <property type="match status" value="1"/>
</dbReference>
<evidence type="ECO:0000259" key="1">
    <source>
        <dbReference type="Pfam" id="PF12697"/>
    </source>
</evidence>
<dbReference type="SUPFAM" id="SSF53474">
    <property type="entry name" value="alpha/beta-Hydrolases"/>
    <property type="match status" value="1"/>
</dbReference>
<dbReference type="RefSeq" id="WP_377482404.1">
    <property type="nucleotide sequence ID" value="NZ_JBHLTN010000018.1"/>
</dbReference>
<dbReference type="EMBL" id="JBHLTN010000018">
    <property type="protein sequence ID" value="MFC0592714.1"/>
    <property type="molecule type" value="Genomic_DNA"/>
</dbReference>
<feature type="domain" description="AB hydrolase-1" evidence="1">
    <location>
        <begin position="50"/>
        <end position="245"/>
    </location>
</feature>
<evidence type="ECO:0000313" key="3">
    <source>
        <dbReference type="Proteomes" id="UP001589834"/>
    </source>
</evidence>
<dbReference type="InterPro" id="IPR000073">
    <property type="entry name" value="AB_hydrolase_1"/>
</dbReference>
<gene>
    <name evidence="2" type="ORF">ACFFGG_09105</name>
</gene>
<comment type="caution">
    <text evidence="2">The sequence shown here is derived from an EMBL/GenBank/DDBJ whole genome shotgun (WGS) entry which is preliminary data.</text>
</comment>
<keyword evidence="3" id="KW-1185">Reference proteome</keyword>
<dbReference type="Gene3D" id="3.40.50.1820">
    <property type="entry name" value="alpha/beta hydrolase"/>
    <property type="match status" value="1"/>
</dbReference>
<proteinExistence type="predicted"/>
<dbReference type="Proteomes" id="UP001589834">
    <property type="component" value="Unassembled WGS sequence"/>
</dbReference>
<accession>A0ABV6PS92</accession>
<organism evidence="2 3">
    <name type="scientific">Ottowia pentelensis</name>
    <dbReference type="NCBI Taxonomy" id="511108"/>
    <lineage>
        <taxon>Bacteria</taxon>
        <taxon>Pseudomonadati</taxon>
        <taxon>Pseudomonadota</taxon>
        <taxon>Betaproteobacteria</taxon>
        <taxon>Burkholderiales</taxon>
        <taxon>Comamonadaceae</taxon>
        <taxon>Ottowia</taxon>
    </lineage>
</organism>
<sequence length="258" mass="27981">MSAVTYDRPIAPPSRLLLLAEGRALWEAAASVAWWPLLRLAPKGDGHAVLVLPGLVASDASTGLLRRYLRYRNYEVHGWGQGRNLGPRPGVEKGMADLLKKLADDSGQKVSLVGWSLGGMYARMLAAEHTGEVRDVVTLGSPFAGSGRATNAWHIYEAVSGRSAEDEALWSQVRPTPRVPTTSIYSRSDGVVAWQCSLEKAGARAENIEVLASHLGMAVHPAVLYALADRLAQPEGRWQPFDGARLGPWVYPRPAERA</sequence>